<organism evidence="3 4">
    <name type="scientific">Flagellimonas taeanensis</name>
    <dbReference type="NCBI Taxonomy" id="1005926"/>
    <lineage>
        <taxon>Bacteria</taxon>
        <taxon>Pseudomonadati</taxon>
        <taxon>Bacteroidota</taxon>
        <taxon>Flavobacteriia</taxon>
        <taxon>Flavobacteriales</taxon>
        <taxon>Flavobacteriaceae</taxon>
        <taxon>Flagellimonas</taxon>
    </lineage>
</organism>
<comment type="caution">
    <text evidence="3">The sequence shown here is derived from an EMBL/GenBank/DDBJ whole genome shotgun (WGS) entry which is preliminary data.</text>
</comment>
<name>A0A1M6X240_9FLAO</name>
<dbReference type="STRING" id="1055723.SAMN05216293_2408"/>
<dbReference type="EMBL" id="FRAT01000006">
    <property type="protein sequence ID" value="SHL00006.1"/>
    <property type="molecule type" value="Genomic_DNA"/>
</dbReference>
<sequence>MVVWGAKGPGNLQKRITMKQKSIVKTITLGGLVMFTSITLFLSTSILLDLFGIREHQGNYVPLVIWSNFLCGWLYILSLLGLFSHKKWSVVPLVVALFILMGAFTGLLIHILDGGLYEDKTITALFLRIILTLFFALGTYVTTKPQL</sequence>
<evidence type="ECO:0000313" key="3">
    <source>
        <dbReference type="EMBL" id="SHL00006.1"/>
    </source>
</evidence>
<keyword evidence="1" id="KW-0812">Transmembrane</keyword>
<gene>
    <name evidence="2" type="ORF">SAMN04487891_104192</name>
    <name evidence="3" type="ORF">SAMN05216293_2408</name>
</gene>
<keyword evidence="1" id="KW-1133">Transmembrane helix</keyword>
<proteinExistence type="predicted"/>
<evidence type="ECO:0000313" key="4">
    <source>
        <dbReference type="Proteomes" id="UP000184031"/>
    </source>
</evidence>
<dbReference type="AlphaFoldDB" id="A0A1M6X240"/>
<protein>
    <submittedName>
        <fullName evidence="3">Uncharacterized protein</fullName>
    </submittedName>
</protein>
<keyword evidence="5" id="KW-1185">Reference proteome</keyword>
<dbReference type="EMBL" id="FOKU01000004">
    <property type="protein sequence ID" value="SFB98504.1"/>
    <property type="molecule type" value="Genomic_DNA"/>
</dbReference>
<feature type="transmembrane region" description="Helical" evidence="1">
    <location>
        <begin position="23"/>
        <end position="48"/>
    </location>
</feature>
<keyword evidence="1" id="KW-0472">Membrane</keyword>
<dbReference type="Proteomes" id="UP000198940">
    <property type="component" value="Unassembled WGS sequence"/>
</dbReference>
<accession>A0A1M6X240</accession>
<evidence type="ECO:0000313" key="2">
    <source>
        <dbReference type="EMBL" id="SFB98504.1"/>
    </source>
</evidence>
<feature type="transmembrane region" description="Helical" evidence="1">
    <location>
        <begin position="124"/>
        <end position="143"/>
    </location>
</feature>
<dbReference type="Proteomes" id="UP000184031">
    <property type="component" value="Unassembled WGS sequence"/>
</dbReference>
<feature type="transmembrane region" description="Helical" evidence="1">
    <location>
        <begin position="60"/>
        <end position="83"/>
    </location>
</feature>
<feature type="transmembrane region" description="Helical" evidence="1">
    <location>
        <begin position="90"/>
        <end position="112"/>
    </location>
</feature>
<evidence type="ECO:0000313" key="5">
    <source>
        <dbReference type="Proteomes" id="UP000198940"/>
    </source>
</evidence>
<reference evidence="3 4" key="1">
    <citation type="submission" date="2016-11" db="EMBL/GenBank/DDBJ databases">
        <authorList>
            <person name="Varghese N."/>
            <person name="Submissions S."/>
        </authorList>
    </citation>
    <scope>NUCLEOTIDE SEQUENCE [LARGE SCALE GENOMIC DNA]</scope>
    <source>
        <strain evidence="3 4">CGMCC 1.12174</strain>
        <strain evidence="2 5">DSM 26351</strain>
    </source>
</reference>
<evidence type="ECO:0000256" key="1">
    <source>
        <dbReference type="SAM" id="Phobius"/>
    </source>
</evidence>